<feature type="repeat" description="Solcar" evidence="10">
    <location>
        <begin position="182"/>
        <end position="270"/>
    </location>
</feature>
<evidence type="ECO:0000313" key="15">
    <source>
        <dbReference type="Proteomes" id="UP000440578"/>
    </source>
</evidence>
<evidence type="ECO:0000313" key="14">
    <source>
        <dbReference type="EMBL" id="KAF0301409.1"/>
    </source>
</evidence>
<dbReference type="PANTHER" id="PTHR45667">
    <property type="entry name" value="S-ADENOSYLMETHIONINE MITOCHONDRIAL CARRIER PROTEIN"/>
    <property type="match status" value="1"/>
</dbReference>
<evidence type="ECO:0000256" key="12">
    <source>
        <dbReference type="SAM" id="Phobius"/>
    </source>
</evidence>
<dbReference type="GO" id="GO:0055085">
    <property type="term" value="P:transmembrane transport"/>
    <property type="evidence" value="ECO:0007669"/>
    <property type="project" value="InterPro"/>
</dbReference>
<evidence type="ECO:0000256" key="9">
    <source>
        <dbReference type="ARBA" id="ARBA00023136"/>
    </source>
</evidence>
<evidence type="ECO:0000256" key="7">
    <source>
        <dbReference type="ARBA" id="ARBA00022989"/>
    </source>
</evidence>
<comment type="subcellular location">
    <subcellularLocation>
        <location evidence="1">Mitochondrion inner membrane</location>
        <topology evidence="1">Multi-pass membrane protein</topology>
    </subcellularLocation>
</comment>
<keyword evidence="7 12" id="KW-1133">Transmembrane helix</keyword>
<sequence>MSSSDSSTPSLLHSFIAGGAAGLTVDVSLFPLDTLKTRLQSAEGLMRSGGLRGLYSGVGAAATGSVPTAALFFITYDGLARRASERLSPGWLPAAQGAAAAAGETVAAVVRVPVEVVKQRRQARPDISARHIISTTLAEEGFAGMYRGFLTTVLREVPFAILQLPLWEALKAAWGRQRGRPVEPWQSGLCGGVAGGVSAAITTPLDVAKTRIMLADRHSQLASGGLVAALRIIRQENGLAGLFAGVVPRVLWISTGGSVFFGSYSLVMRLIS</sequence>
<keyword evidence="4 10" id="KW-0812">Transmembrane</keyword>
<evidence type="ECO:0000256" key="11">
    <source>
        <dbReference type="RuleBase" id="RU000488"/>
    </source>
</evidence>
<evidence type="ECO:0000256" key="6">
    <source>
        <dbReference type="ARBA" id="ARBA00022792"/>
    </source>
</evidence>
<feature type="transmembrane region" description="Helical" evidence="12">
    <location>
        <begin position="94"/>
        <end position="114"/>
    </location>
</feature>
<dbReference type="Gene3D" id="1.50.40.10">
    <property type="entry name" value="Mitochondrial carrier domain"/>
    <property type="match status" value="2"/>
</dbReference>
<comment type="caution">
    <text evidence="13">The sequence shown here is derived from an EMBL/GenBank/DDBJ whole genome shotgun (WGS) entry which is preliminary data.</text>
</comment>
<evidence type="ECO:0000256" key="3">
    <source>
        <dbReference type="ARBA" id="ARBA00022448"/>
    </source>
</evidence>
<evidence type="ECO:0000256" key="10">
    <source>
        <dbReference type="PROSITE-ProRule" id="PRU00282"/>
    </source>
</evidence>
<feature type="repeat" description="Solcar" evidence="10">
    <location>
        <begin position="91"/>
        <end position="173"/>
    </location>
</feature>
<proteinExistence type="inferred from homology"/>
<protein>
    <submittedName>
        <fullName evidence="13">S-adenosylmethionine mitochondrial carrier protein</fullName>
    </submittedName>
</protein>
<evidence type="ECO:0000313" key="13">
    <source>
        <dbReference type="EMBL" id="KAF0291054.1"/>
    </source>
</evidence>
<dbReference type="GO" id="GO:0005743">
    <property type="term" value="C:mitochondrial inner membrane"/>
    <property type="evidence" value="ECO:0007669"/>
    <property type="project" value="UniProtKB-SubCell"/>
</dbReference>
<reference evidence="13 15" key="1">
    <citation type="submission" date="2019-07" db="EMBL/GenBank/DDBJ databases">
        <title>Draft genome assembly of a fouling barnacle, Amphibalanus amphitrite (Darwin, 1854): The first reference genome for Thecostraca.</title>
        <authorList>
            <person name="Kim W."/>
        </authorList>
    </citation>
    <scope>NUCLEOTIDE SEQUENCE [LARGE SCALE GENOMIC DNA]</scope>
    <source>
        <strain evidence="13">SNU_AA5</strain>
        <tissue evidence="13">Soma without cirri and trophi</tissue>
    </source>
</reference>
<keyword evidence="3 11" id="KW-0813">Transport</keyword>
<gene>
    <name evidence="13" type="primary">slc25a26_0</name>
    <name evidence="14" type="synonym">slc25a26_1</name>
    <name evidence="14" type="ORF">FJT64_003179</name>
    <name evidence="13" type="ORF">FJT64_010764</name>
</gene>
<feature type="transmembrane region" description="Helical" evidence="12">
    <location>
        <begin position="53"/>
        <end position="74"/>
    </location>
</feature>
<evidence type="ECO:0000256" key="8">
    <source>
        <dbReference type="ARBA" id="ARBA00023128"/>
    </source>
</evidence>
<evidence type="ECO:0000256" key="1">
    <source>
        <dbReference type="ARBA" id="ARBA00004448"/>
    </source>
</evidence>
<dbReference type="InterPro" id="IPR018108">
    <property type="entry name" value="MCP_transmembrane"/>
</dbReference>
<dbReference type="Proteomes" id="UP000440578">
    <property type="component" value="Unassembled WGS sequence"/>
</dbReference>
<evidence type="ECO:0000256" key="2">
    <source>
        <dbReference type="ARBA" id="ARBA00006375"/>
    </source>
</evidence>
<keyword evidence="8" id="KW-0496">Mitochondrion</keyword>
<dbReference type="EMBL" id="VIIS01001170">
    <property type="protein sequence ID" value="KAF0301409.1"/>
    <property type="molecule type" value="Genomic_DNA"/>
</dbReference>
<accession>A0A6A4VHM5</accession>
<keyword evidence="5" id="KW-0677">Repeat</keyword>
<dbReference type="PRINTS" id="PR00926">
    <property type="entry name" value="MITOCARRIER"/>
</dbReference>
<dbReference type="FunFam" id="1.50.40.10:FF:000018">
    <property type="entry name" value="S-adenosylmethionine mitochondrial carrier protein-like"/>
    <property type="match status" value="1"/>
</dbReference>
<keyword evidence="6" id="KW-0999">Mitochondrion inner membrane</keyword>
<dbReference type="SUPFAM" id="SSF103506">
    <property type="entry name" value="Mitochondrial carrier"/>
    <property type="match status" value="1"/>
</dbReference>
<evidence type="ECO:0000256" key="5">
    <source>
        <dbReference type="ARBA" id="ARBA00022737"/>
    </source>
</evidence>
<dbReference type="PROSITE" id="PS50920">
    <property type="entry name" value="SOLCAR"/>
    <property type="match status" value="3"/>
</dbReference>
<organism evidence="13 15">
    <name type="scientific">Amphibalanus amphitrite</name>
    <name type="common">Striped barnacle</name>
    <name type="synonym">Balanus amphitrite</name>
    <dbReference type="NCBI Taxonomy" id="1232801"/>
    <lineage>
        <taxon>Eukaryota</taxon>
        <taxon>Metazoa</taxon>
        <taxon>Ecdysozoa</taxon>
        <taxon>Arthropoda</taxon>
        <taxon>Crustacea</taxon>
        <taxon>Multicrustacea</taxon>
        <taxon>Cirripedia</taxon>
        <taxon>Thoracica</taxon>
        <taxon>Thoracicalcarea</taxon>
        <taxon>Balanomorpha</taxon>
        <taxon>Balanoidea</taxon>
        <taxon>Balanidae</taxon>
        <taxon>Amphibalaninae</taxon>
        <taxon>Amphibalanus</taxon>
    </lineage>
</organism>
<dbReference type="AlphaFoldDB" id="A0A6A4VHM5"/>
<dbReference type="EMBL" id="VIIS01001911">
    <property type="protein sequence ID" value="KAF0291054.1"/>
    <property type="molecule type" value="Genomic_DNA"/>
</dbReference>
<keyword evidence="9 10" id="KW-0472">Membrane</keyword>
<feature type="transmembrane region" description="Helical" evidence="12">
    <location>
        <begin position="12"/>
        <end position="32"/>
    </location>
</feature>
<dbReference type="InterPro" id="IPR002067">
    <property type="entry name" value="MCP"/>
</dbReference>
<evidence type="ECO:0000256" key="4">
    <source>
        <dbReference type="ARBA" id="ARBA00022692"/>
    </source>
</evidence>
<dbReference type="Pfam" id="PF00153">
    <property type="entry name" value="Mito_carr"/>
    <property type="match status" value="3"/>
</dbReference>
<feature type="repeat" description="Solcar" evidence="10">
    <location>
        <begin position="9"/>
        <end position="82"/>
    </location>
</feature>
<dbReference type="InterPro" id="IPR023395">
    <property type="entry name" value="MCP_dom_sf"/>
</dbReference>
<dbReference type="OrthoDB" id="276989at2759"/>
<keyword evidence="15" id="KW-1185">Reference proteome</keyword>
<comment type="similarity">
    <text evidence="2 11">Belongs to the mitochondrial carrier (TC 2.A.29) family.</text>
</comment>
<name>A0A6A4VHM5_AMPAM</name>